<dbReference type="InterPro" id="IPR054347">
    <property type="entry name" value="TOTE_primase"/>
</dbReference>
<protein>
    <submittedName>
        <fullName evidence="3">DEAD/DEAH box helicase</fullName>
    </submittedName>
</protein>
<keyword evidence="3" id="KW-0067">ATP-binding</keyword>
<dbReference type="GO" id="GO:0005829">
    <property type="term" value="C:cytosol"/>
    <property type="evidence" value="ECO:0007669"/>
    <property type="project" value="TreeGrafter"/>
</dbReference>
<dbReference type="Pfam" id="PF04851">
    <property type="entry name" value="ResIII"/>
    <property type="match status" value="1"/>
</dbReference>
<dbReference type="Pfam" id="PF00271">
    <property type="entry name" value="Helicase_C"/>
    <property type="match status" value="1"/>
</dbReference>
<dbReference type="InterPro" id="IPR014001">
    <property type="entry name" value="Helicase_ATP-bd"/>
</dbReference>
<organism evidence="3 4">
    <name type="scientific">Hanamia caeni</name>
    <dbReference type="NCBI Taxonomy" id="2294116"/>
    <lineage>
        <taxon>Bacteria</taxon>
        <taxon>Pseudomonadati</taxon>
        <taxon>Bacteroidota</taxon>
        <taxon>Chitinophagia</taxon>
        <taxon>Chitinophagales</taxon>
        <taxon>Chitinophagaceae</taxon>
        <taxon>Hanamia</taxon>
    </lineage>
</organism>
<dbReference type="Pfam" id="PF22548">
    <property type="entry name" value="AEP-TOTE"/>
    <property type="match status" value="1"/>
</dbReference>
<dbReference type="InterPro" id="IPR027417">
    <property type="entry name" value="P-loop_NTPase"/>
</dbReference>
<dbReference type="CDD" id="cd17926">
    <property type="entry name" value="DEXHc_RE"/>
    <property type="match status" value="1"/>
</dbReference>
<dbReference type="InterPro" id="IPR001650">
    <property type="entry name" value="Helicase_C-like"/>
</dbReference>
<dbReference type="GO" id="GO:0003677">
    <property type="term" value="F:DNA binding"/>
    <property type="evidence" value="ECO:0007669"/>
    <property type="project" value="InterPro"/>
</dbReference>
<comment type="caution">
    <text evidence="3">The sequence shown here is derived from an EMBL/GenBank/DDBJ whole genome shotgun (WGS) entry which is preliminary data.</text>
</comment>
<dbReference type="PROSITE" id="PS51194">
    <property type="entry name" value="HELICASE_CTER"/>
    <property type="match status" value="1"/>
</dbReference>
<keyword evidence="3" id="KW-0347">Helicase</keyword>
<dbReference type="SMART" id="SM00490">
    <property type="entry name" value="HELICc"/>
    <property type="match status" value="1"/>
</dbReference>
<dbReference type="PROSITE" id="PS51192">
    <property type="entry name" value="HELICASE_ATP_BIND_1"/>
    <property type="match status" value="1"/>
</dbReference>
<evidence type="ECO:0000313" key="3">
    <source>
        <dbReference type="EMBL" id="RNI38754.1"/>
    </source>
</evidence>
<keyword evidence="4" id="KW-1185">Reference proteome</keyword>
<dbReference type="AlphaFoldDB" id="A0A3M9NM62"/>
<feature type="domain" description="Helicase ATP-binding" evidence="1">
    <location>
        <begin position="378"/>
        <end position="528"/>
    </location>
</feature>
<dbReference type="PANTHER" id="PTHR47396">
    <property type="entry name" value="TYPE I RESTRICTION ENZYME ECOKI R PROTEIN"/>
    <property type="match status" value="1"/>
</dbReference>
<dbReference type="InterPro" id="IPR006935">
    <property type="entry name" value="Helicase/UvrB_N"/>
</dbReference>
<dbReference type="PANTHER" id="PTHR47396:SF1">
    <property type="entry name" value="ATP-DEPENDENT HELICASE IRC3-RELATED"/>
    <property type="match status" value="1"/>
</dbReference>
<keyword evidence="3" id="KW-0378">Hydrolase</keyword>
<evidence type="ECO:0000313" key="4">
    <source>
        <dbReference type="Proteomes" id="UP000267223"/>
    </source>
</evidence>
<evidence type="ECO:0000259" key="1">
    <source>
        <dbReference type="PROSITE" id="PS51192"/>
    </source>
</evidence>
<dbReference type="OrthoDB" id="9759819at2"/>
<dbReference type="Gene3D" id="3.40.50.300">
    <property type="entry name" value="P-loop containing nucleotide triphosphate hydrolases"/>
    <property type="match status" value="2"/>
</dbReference>
<dbReference type="SUPFAM" id="SSF52540">
    <property type="entry name" value="P-loop containing nucleoside triphosphate hydrolases"/>
    <property type="match status" value="2"/>
</dbReference>
<name>A0A3M9NM62_9BACT</name>
<dbReference type="RefSeq" id="WP_123119317.1">
    <property type="nucleotide sequence ID" value="NZ_RJJR01000002.1"/>
</dbReference>
<proteinExistence type="predicted"/>
<keyword evidence="3" id="KW-0547">Nucleotide-binding</keyword>
<dbReference type="InterPro" id="IPR050742">
    <property type="entry name" value="Helicase_Restrict-Modif_Enz"/>
</dbReference>
<dbReference type="EMBL" id="RJJR01000002">
    <property type="protein sequence ID" value="RNI38754.1"/>
    <property type="molecule type" value="Genomic_DNA"/>
</dbReference>
<feature type="domain" description="Helicase C-terminal" evidence="2">
    <location>
        <begin position="576"/>
        <end position="744"/>
    </location>
</feature>
<accession>A0A3M9NM62</accession>
<dbReference type="GO" id="GO:0005524">
    <property type="term" value="F:ATP binding"/>
    <property type="evidence" value="ECO:0007669"/>
    <property type="project" value="InterPro"/>
</dbReference>
<gene>
    <name evidence="3" type="ORF">EFY79_03590</name>
</gene>
<dbReference type="Proteomes" id="UP000267223">
    <property type="component" value="Unassembled WGS sequence"/>
</dbReference>
<reference evidence="3 4" key="1">
    <citation type="submission" date="2018-11" db="EMBL/GenBank/DDBJ databases">
        <title>Draft genome sequence of Ferruginibacter sp. BO-59.</title>
        <authorList>
            <person name="Im W.T."/>
        </authorList>
    </citation>
    <scope>NUCLEOTIDE SEQUENCE [LARGE SCALE GENOMIC DNA]</scope>
    <source>
        <strain evidence="3 4">BO-59</strain>
    </source>
</reference>
<dbReference type="GO" id="GO:0004386">
    <property type="term" value="F:helicase activity"/>
    <property type="evidence" value="ECO:0007669"/>
    <property type="project" value="UniProtKB-KW"/>
</dbReference>
<evidence type="ECO:0000259" key="2">
    <source>
        <dbReference type="PROSITE" id="PS51194"/>
    </source>
</evidence>
<dbReference type="CDD" id="cd18785">
    <property type="entry name" value="SF2_C"/>
    <property type="match status" value="1"/>
</dbReference>
<dbReference type="GO" id="GO:0016787">
    <property type="term" value="F:hydrolase activity"/>
    <property type="evidence" value="ECO:0007669"/>
    <property type="project" value="InterPro"/>
</dbReference>
<dbReference type="SMART" id="SM00487">
    <property type="entry name" value="DEXDc"/>
    <property type="match status" value="1"/>
</dbReference>
<sequence>MPHSSNDNIQIFLSLFKGREDVFAIRWEKDGKSGYMPVYDLNWNEFSKHKARGGTLKDFADKRFSNLTEERIVNHLAGKEVIGLYPLLPDNTSWFIVADFDESLSSKKSWIEECRFFIKACDIHRLPCYLERSRSGKGGHVWIFFESAYPAYKSRKIILHILEIAGIISAFDKNSNYDRLFPNQDYHSGKGLGNLIALPLQGKALENKNSCFIDPANEMPFEDQFNLLENVQRVSVEHLDNILYKIDNSTESNVPVNSIPILADQNGIPIILNKQILIQRKQLTPELIIFLREKLNFLNSDYIIKKKLGKNTFSIQPYFKMLEEKEGLVLLPRGFIGRLLRFCNEKKIKYHLIDERKKLTEVHFSFKASLYEYQQQTVNITDKKEIGIIVAPPGSGKTIMALAIVAKKRRPALIIVHRKQLFDQWVERIQSFLGIAEAFIGKIAPGQQKIGTHITVAMIQSLAAIDTTNDVFNSFGLIVIDECHHIPAKTFREVIRHFSSYYLYGLTATPVRKNNDEKLIFIYIGDVIHEVRFPAEDSLSSKKVSVIIRETDLLIPFDYRTDKPETLHQILIHDSARNQLIIEDIKREVNTGKKILVLTERKAHIEVLYQYLKNQYEVITISGEDAVSARNSKLKQIRDGHFQVLISTGQFFGEGTDLDNLDCLILAHPFAFEGKLIQYIGRVQRGEITPVIYDYRDICIDYLEKQFRQRNRYYKRLLNTGQLQRFEELILLFDEQKVYINSLEFPLSINCLDLPMEVEKFKEGIIWKVRVLAYDEESGELTAEIINYHAKPETPASKQTYLQFLIIDKIKFRAIDTARLLLATVLQNNPIIQEAKPIINRGIAVNPIPKKLSRTMKVPFNKLQFLAGRISFPLFVEELNLEITFEIENLNIRSEFEVIKSYFIKILKKKLICVEIEIHYKGNEIINVSASSDDIDKINSSIIDNVRFEFVKREMLTFKGNPEESSALNTFEDLLPKEKNVVGKIFKSEGDLIDDLLKIKNSKHYYQLKYLSSQHLSSVLKIRFILTPFSFLFLLDGNKKYHIIWETLNSEEATYIWHFEKSMDALRQGLKEIETILQEIKTTGKPNYIRKEDYNFSRIVHDYTDAKSGFTVWKGTLEDRLV</sequence>